<proteinExistence type="predicted"/>
<name>A0ABW6W6B8_9ACTN</name>
<feature type="transmembrane region" description="Helical" evidence="1">
    <location>
        <begin position="119"/>
        <end position="146"/>
    </location>
</feature>
<keyword evidence="3" id="KW-1185">Reference proteome</keyword>
<feature type="transmembrane region" description="Helical" evidence="1">
    <location>
        <begin position="82"/>
        <end position="107"/>
    </location>
</feature>
<evidence type="ECO:0000313" key="3">
    <source>
        <dbReference type="Proteomes" id="UP001602245"/>
    </source>
</evidence>
<evidence type="ECO:0000256" key="1">
    <source>
        <dbReference type="SAM" id="Phobius"/>
    </source>
</evidence>
<feature type="transmembrane region" description="Helical" evidence="1">
    <location>
        <begin position="158"/>
        <end position="184"/>
    </location>
</feature>
<feature type="transmembrane region" description="Helical" evidence="1">
    <location>
        <begin position="196"/>
        <end position="217"/>
    </location>
</feature>
<dbReference type="InterPro" id="IPR051790">
    <property type="entry name" value="Cytochrome_c-biogenesis_DsbD"/>
</dbReference>
<organism evidence="2 3">
    <name type="scientific">Paractinoplanes globisporus</name>
    <dbReference type="NCBI Taxonomy" id="113565"/>
    <lineage>
        <taxon>Bacteria</taxon>
        <taxon>Bacillati</taxon>
        <taxon>Actinomycetota</taxon>
        <taxon>Actinomycetes</taxon>
        <taxon>Micromonosporales</taxon>
        <taxon>Micromonosporaceae</taxon>
        <taxon>Paractinoplanes</taxon>
    </lineage>
</organism>
<keyword evidence="1" id="KW-1133">Transmembrane helix</keyword>
<sequence>MAAGALLALSAGMLGAVNPCGFALLPAYLSVLISSNPAEPGRAVARALRCTLALTVGYVAVFGAFGLALTPIAGAIQPHLPWVTVAFGLALAGLGGWLALGGALPAFPSVRAPELTGSAWSMVLFGMAYAIASLGCAVGPFLALVVSSLRAGSIGDGLLLYVSYAAGMGLVVGVTAVAVALLRVSLVARARRFLGLVPRLGGAILLLSGLYVAYYGWYELRLARDLRYAGHDPVVAFAGRMQQWLAGLVEAVGALPFALLLAVLVLGSCGLGLGFGFGRRARVLPPDEPAAAGPTSPLRAGLTLRRRAGTR</sequence>
<keyword evidence="1" id="KW-0812">Transmembrane</keyword>
<comment type="caution">
    <text evidence="2">The sequence shown here is derived from an EMBL/GenBank/DDBJ whole genome shotgun (WGS) entry which is preliminary data.</text>
</comment>
<keyword evidence="1" id="KW-0472">Membrane</keyword>
<dbReference type="RefSeq" id="WP_020511376.1">
    <property type="nucleotide sequence ID" value="NZ_JBIAZU010000001.1"/>
</dbReference>
<accession>A0ABW6W6B8</accession>
<reference evidence="2 3" key="1">
    <citation type="submission" date="2024-10" db="EMBL/GenBank/DDBJ databases">
        <title>The Natural Products Discovery Center: Release of the First 8490 Sequenced Strains for Exploring Actinobacteria Biosynthetic Diversity.</title>
        <authorList>
            <person name="Kalkreuter E."/>
            <person name="Kautsar S.A."/>
            <person name="Yang D."/>
            <person name="Bader C.D."/>
            <person name="Teijaro C.N."/>
            <person name="Fluegel L."/>
            <person name="Davis C.M."/>
            <person name="Simpson J.R."/>
            <person name="Lauterbach L."/>
            <person name="Steele A.D."/>
            <person name="Gui C."/>
            <person name="Meng S."/>
            <person name="Li G."/>
            <person name="Viehrig K."/>
            <person name="Ye F."/>
            <person name="Su P."/>
            <person name="Kiefer A.F."/>
            <person name="Nichols A."/>
            <person name="Cepeda A.J."/>
            <person name="Yan W."/>
            <person name="Fan B."/>
            <person name="Jiang Y."/>
            <person name="Adhikari A."/>
            <person name="Zheng C.-J."/>
            <person name="Schuster L."/>
            <person name="Cowan T.M."/>
            <person name="Smanski M.J."/>
            <person name="Chevrette M.G."/>
            <person name="De Carvalho L.P.S."/>
            <person name="Shen B."/>
        </authorList>
    </citation>
    <scope>NUCLEOTIDE SEQUENCE [LARGE SCALE GENOMIC DNA]</scope>
    <source>
        <strain evidence="2 3">NPDC000087</strain>
    </source>
</reference>
<dbReference type="Proteomes" id="UP001602245">
    <property type="component" value="Unassembled WGS sequence"/>
</dbReference>
<feature type="transmembrane region" description="Helical" evidence="1">
    <location>
        <begin position="6"/>
        <end position="31"/>
    </location>
</feature>
<evidence type="ECO:0000313" key="2">
    <source>
        <dbReference type="EMBL" id="MFF5288284.1"/>
    </source>
</evidence>
<gene>
    <name evidence="2" type="ORF">ACFY35_02530</name>
</gene>
<dbReference type="PANTHER" id="PTHR31272">
    <property type="entry name" value="CYTOCHROME C-TYPE BIOGENESIS PROTEIN HI_1454-RELATED"/>
    <property type="match status" value="1"/>
</dbReference>
<feature type="transmembrane region" description="Helical" evidence="1">
    <location>
        <begin position="254"/>
        <end position="277"/>
    </location>
</feature>
<dbReference type="EMBL" id="JBIAZU010000001">
    <property type="protein sequence ID" value="MFF5288284.1"/>
    <property type="molecule type" value="Genomic_DNA"/>
</dbReference>
<dbReference type="PANTHER" id="PTHR31272:SF4">
    <property type="entry name" value="CYTOCHROME C-TYPE BIOGENESIS PROTEIN HI_1454-RELATED"/>
    <property type="match status" value="1"/>
</dbReference>
<protein>
    <submittedName>
        <fullName evidence="2">Cytochrome c biogenesis CcdA family protein</fullName>
    </submittedName>
</protein>
<feature type="transmembrane region" description="Helical" evidence="1">
    <location>
        <begin position="52"/>
        <end position="76"/>
    </location>
</feature>